<evidence type="ECO:0000313" key="14">
    <source>
        <dbReference type="EMBL" id="KEZ43616.1"/>
    </source>
</evidence>
<dbReference type="EC" id="3.4.22.-" evidence="11"/>
<comment type="subcellular location">
    <subcellularLocation>
        <location evidence="11">Nucleus</location>
    </subcellularLocation>
    <subcellularLocation>
        <location evidence="11">Cytoplasm</location>
    </subcellularLocation>
    <subcellularLocation>
        <location evidence="1">Preautophagosomal structure</location>
    </subcellularLocation>
</comment>
<evidence type="ECO:0000256" key="1">
    <source>
        <dbReference type="ARBA" id="ARBA00004329"/>
    </source>
</evidence>
<dbReference type="SUPFAM" id="SSF54001">
    <property type="entry name" value="Cysteine proteinases"/>
    <property type="match status" value="1"/>
</dbReference>
<dbReference type="GO" id="GO:0034727">
    <property type="term" value="P:piecemeal microautophagy of the nucleus"/>
    <property type="evidence" value="ECO:0007669"/>
    <property type="project" value="TreeGrafter"/>
</dbReference>
<dbReference type="Proteomes" id="UP000028545">
    <property type="component" value="Unassembled WGS sequence"/>
</dbReference>
<comment type="catalytic activity">
    <reaction evidence="10">
        <text>[protein]-C-terminal L-amino acid-glycyl-phosphatidylethanolamide + H2O = [protein]-C-terminal L-amino acid-glycine + a 1,2-diacyl-sn-glycero-3-phosphoethanolamine</text>
        <dbReference type="Rhea" id="RHEA:67548"/>
        <dbReference type="Rhea" id="RHEA-COMP:17323"/>
        <dbReference type="Rhea" id="RHEA-COMP:17324"/>
        <dbReference type="ChEBI" id="CHEBI:15377"/>
        <dbReference type="ChEBI" id="CHEBI:64612"/>
        <dbReference type="ChEBI" id="CHEBI:172940"/>
        <dbReference type="ChEBI" id="CHEBI:172941"/>
    </reaction>
    <physiologicalReaction direction="left-to-right" evidence="10">
        <dbReference type="Rhea" id="RHEA:67549"/>
    </physiologicalReaction>
</comment>
<sequence length="387" mass="42625">MATVDFSRYRRIVQRFWDPEPTNDTAVDQPVWCLGSSYTLAESARLAETSVSPVLLPSSSASFDAGSRSAERPEPPRDQPEACPETDPSSHPPAPRSDGHDGEGGWPPLFLDDFEAKLWMTYRSGFEPIPRSSHPDAFSALSFSMKMKSQLADQNGFSSDSGWGCMIRSGQSLLANAMSIQRLGRSTVYFLGPAPMPALTGGYRALVNENDEGLRVYSTGDGPDVYEDEFMNIAKPQGGRFRPTLVLVGTRLGIDKITPVYWDALIASLQLPQSVGIAGGRPSSSHYFIGAQGPYLFYLDPHHTRPALPYYPDPQQYSDEEDEDDWFEWRKSIKHVQGKAVISVSDHNPLSSRSSDGHATVDDVQSLSEDEHDAEEVVDDEGVMVLS</sequence>
<feature type="region of interest" description="Disordered" evidence="12">
    <location>
        <begin position="57"/>
        <end position="106"/>
    </location>
</feature>
<keyword evidence="8" id="KW-0653">Protein transport</keyword>
<evidence type="ECO:0000313" key="15">
    <source>
        <dbReference type="Proteomes" id="UP000028545"/>
    </source>
</evidence>
<dbReference type="PANTHER" id="PTHR22624">
    <property type="entry name" value="CYSTEINE PROTEASE ATG4"/>
    <property type="match status" value="1"/>
</dbReference>
<evidence type="ECO:0000256" key="5">
    <source>
        <dbReference type="ARBA" id="ARBA00022670"/>
    </source>
</evidence>
<dbReference type="Pfam" id="PF03416">
    <property type="entry name" value="Peptidase_C54"/>
    <property type="match status" value="2"/>
</dbReference>
<dbReference type="KEGG" id="sapo:SAPIO_CDS4546"/>
<evidence type="ECO:0000259" key="13">
    <source>
        <dbReference type="Pfam" id="PF03416"/>
    </source>
</evidence>
<comment type="caution">
    <text evidence="14">The sequence shown here is derived from an EMBL/GenBank/DDBJ whole genome shotgun (WGS) entry which is preliminary data.</text>
</comment>
<dbReference type="InterPro" id="IPR005078">
    <property type="entry name" value="Peptidase_C54"/>
</dbReference>
<dbReference type="VEuPathDB" id="FungiDB:SAPIO_CDS4546"/>
<dbReference type="GO" id="GO:0004197">
    <property type="term" value="F:cysteine-type endopeptidase activity"/>
    <property type="evidence" value="ECO:0007669"/>
    <property type="project" value="TreeGrafter"/>
</dbReference>
<dbReference type="OMA" id="WADWKER"/>
<proteinExistence type="inferred from homology"/>
<name>A0A084G8F4_PSEDA</name>
<dbReference type="GO" id="GO:0000045">
    <property type="term" value="P:autophagosome assembly"/>
    <property type="evidence" value="ECO:0007669"/>
    <property type="project" value="TreeGrafter"/>
</dbReference>
<evidence type="ECO:0000256" key="11">
    <source>
        <dbReference type="RuleBase" id="RU363115"/>
    </source>
</evidence>
<evidence type="ECO:0000256" key="4">
    <source>
        <dbReference type="ARBA" id="ARBA00022490"/>
    </source>
</evidence>
<keyword evidence="7" id="KW-0788">Thiol protease</keyword>
<dbReference type="GO" id="GO:0019786">
    <property type="term" value="F:protein-phosphatidylethanolamide deconjugating activity"/>
    <property type="evidence" value="ECO:0007669"/>
    <property type="project" value="InterPro"/>
</dbReference>
<dbReference type="GO" id="GO:0035973">
    <property type="term" value="P:aggrephagy"/>
    <property type="evidence" value="ECO:0007669"/>
    <property type="project" value="TreeGrafter"/>
</dbReference>
<evidence type="ECO:0000256" key="3">
    <source>
        <dbReference type="ARBA" id="ARBA00022448"/>
    </source>
</evidence>
<keyword evidence="11" id="KW-0539">Nucleus</keyword>
<keyword evidence="5 11" id="KW-0645">Protease</keyword>
<feature type="compositionally biased region" description="Low complexity" evidence="12">
    <location>
        <begin position="57"/>
        <end position="68"/>
    </location>
</feature>
<feature type="region of interest" description="Disordered" evidence="12">
    <location>
        <begin position="346"/>
        <end position="387"/>
    </location>
</feature>
<organism evidence="14 15">
    <name type="scientific">Pseudallescheria apiosperma</name>
    <name type="common">Scedosporium apiospermum</name>
    <dbReference type="NCBI Taxonomy" id="563466"/>
    <lineage>
        <taxon>Eukaryota</taxon>
        <taxon>Fungi</taxon>
        <taxon>Dikarya</taxon>
        <taxon>Ascomycota</taxon>
        <taxon>Pezizomycotina</taxon>
        <taxon>Sordariomycetes</taxon>
        <taxon>Hypocreomycetidae</taxon>
        <taxon>Microascales</taxon>
        <taxon>Microascaceae</taxon>
        <taxon>Scedosporium</taxon>
    </lineage>
</organism>
<protein>
    <recommendedName>
        <fullName evidence="11">Cysteine protease</fullName>
        <ecNumber evidence="11">3.4.22.-</ecNumber>
    </recommendedName>
</protein>
<evidence type="ECO:0000256" key="8">
    <source>
        <dbReference type="ARBA" id="ARBA00022927"/>
    </source>
</evidence>
<evidence type="ECO:0000256" key="7">
    <source>
        <dbReference type="ARBA" id="ARBA00022807"/>
    </source>
</evidence>
<evidence type="ECO:0000256" key="2">
    <source>
        <dbReference type="ARBA" id="ARBA00010958"/>
    </source>
</evidence>
<comment type="similarity">
    <text evidence="2 11">Belongs to the peptidase C54 family.</text>
</comment>
<keyword evidence="9" id="KW-0072">Autophagy</keyword>
<dbReference type="OrthoDB" id="2960936at2759"/>
<gene>
    <name evidence="14" type="ORF">SAPIO_CDS4546</name>
</gene>
<dbReference type="RefSeq" id="XP_016643415.1">
    <property type="nucleotide sequence ID" value="XM_016787070.1"/>
</dbReference>
<feature type="domain" description="Peptidase C54 catalytic" evidence="13">
    <location>
        <begin position="110"/>
        <end position="186"/>
    </location>
</feature>
<dbReference type="GO" id="GO:0000423">
    <property type="term" value="P:mitophagy"/>
    <property type="evidence" value="ECO:0007669"/>
    <property type="project" value="TreeGrafter"/>
</dbReference>
<reference evidence="14 15" key="1">
    <citation type="journal article" date="2014" name="Genome Announc.">
        <title>Draft genome sequence of the pathogenic fungus Scedosporium apiospermum.</title>
        <authorList>
            <person name="Vandeputte P."/>
            <person name="Ghamrawi S."/>
            <person name="Rechenmann M."/>
            <person name="Iltis A."/>
            <person name="Giraud S."/>
            <person name="Fleury M."/>
            <person name="Thornton C."/>
            <person name="Delhaes L."/>
            <person name="Meyer W."/>
            <person name="Papon N."/>
            <person name="Bouchara J.P."/>
        </authorList>
    </citation>
    <scope>NUCLEOTIDE SEQUENCE [LARGE SCALE GENOMIC DNA]</scope>
    <source>
        <strain evidence="14 15">IHEM 14462</strain>
    </source>
</reference>
<dbReference type="GO" id="GO:0005634">
    <property type="term" value="C:nucleus"/>
    <property type="evidence" value="ECO:0007669"/>
    <property type="project" value="UniProtKB-SubCell"/>
</dbReference>
<dbReference type="GO" id="GO:0016485">
    <property type="term" value="P:protein processing"/>
    <property type="evidence" value="ECO:0007669"/>
    <property type="project" value="TreeGrafter"/>
</dbReference>
<dbReference type="HOGENOM" id="CLU_021259_5_1_1"/>
<keyword evidence="3" id="KW-0813">Transport</keyword>
<dbReference type="InterPro" id="IPR038765">
    <property type="entry name" value="Papain-like_cys_pep_sf"/>
</dbReference>
<evidence type="ECO:0000256" key="6">
    <source>
        <dbReference type="ARBA" id="ARBA00022801"/>
    </source>
</evidence>
<dbReference type="AlphaFoldDB" id="A0A084G8F4"/>
<feature type="domain" description="Peptidase C54 catalytic" evidence="13">
    <location>
        <begin position="204"/>
        <end position="320"/>
    </location>
</feature>
<feature type="compositionally biased region" description="Acidic residues" evidence="12">
    <location>
        <begin position="368"/>
        <end position="387"/>
    </location>
</feature>
<evidence type="ECO:0000256" key="12">
    <source>
        <dbReference type="SAM" id="MobiDB-lite"/>
    </source>
</evidence>
<evidence type="ECO:0000256" key="9">
    <source>
        <dbReference type="ARBA" id="ARBA00023006"/>
    </source>
</evidence>
<dbReference type="GO" id="GO:0015031">
    <property type="term" value="P:protein transport"/>
    <property type="evidence" value="ECO:0007669"/>
    <property type="project" value="UniProtKB-KW"/>
</dbReference>
<dbReference type="InterPro" id="IPR046792">
    <property type="entry name" value="Peptidase_C54_cat"/>
</dbReference>
<feature type="compositionally biased region" description="Basic and acidic residues" evidence="12">
    <location>
        <begin position="69"/>
        <end position="80"/>
    </location>
</feature>
<keyword evidence="15" id="KW-1185">Reference proteome</keyword>
<dbReference type="GeneID" id="27723618"/>
<dbReference type="GO" id="GO:0000407">
    <property type="term" value="C:phagophore assembly site"/>
    <property type="evidence" value="ECO:0007669"/>
    <property type="project" value="UniProtKB-SubCell"/>
</dbReference>
<dbReference type="EMBL" id="JOWA01000092">
    <property type="protein sequence ID" value="KEZ43616.1"/>
    <property type="molecule type" value="Genomic_DNA"/>
</dbReference>
<keyword evidence="4 11" id="KW-0963">Cytoplasm</keyword>
<comment type="function">
    <text evidence="11">Required for selective autophagic degradation of the nucleus (nucleophagy) as well as for mitophagy which contributes to regulate mitochondrial quantity and quality by eliminating the mitochondria to a basal level to fulfill cellular energy requirements and preventing excess ROS production.</text>
</comment>
<dbReference type="PANTHER" id="PTHR22624:SF49">
    <property type="entry name" value="CYSTEINE PROTEASE"/>
    <property type="match status" value="1"/>
</dbReference>
<evidence type="ECO:0000256" key="10">
    <source>
        <dbReference type="ARBA" id="ARBA00029362"/>
    </source>
</evidence>
<accession>A0A084G8F4</accession>
<keyword evidence="6 11" id="KW-0378">Hydrolase</keyword>